<sequence>MSYQPKHPTSNNRVYYVLQYEVVVARLGYFLCRNGSRPASDLDVGLTGLISNSTDRPMGFEYRRNKRRLITYHAETRDEDFYVDGTQIPDIQFDVGESYAGLIPVDATKPQDEQQKNFF</sequence>
<keyword evidence="1" id="KW-0121">Carboxypeptidase</keyword>
<dbReference type="OrthoDB" id="443318at2759"/>
<name>A0A1Q8S3L7_9PEZI</name>
<protein>
    <submittedName>
        <fullName evidence="1">Putative serine carboxypeptidase-like protein 4</fullName>
    </submittedName>
</protein>
<organism evidence="1 2">
    <name type="scientific">Colletotrichum chlorophyti</name>
    <dbReference type="NCBI Taxonomy" id="708187"/>
    <lineage>
        <taxon>Eukaryota</taxon>
        <taxon>Fungi</taxon>
        <taxon>Dikarya</taxon>
        <taxon>Ascomycota</taxon>
        <taxon>Pezizomycotina</taxon>
        <taxon>Sordariomycetes</taxon>
        <taxon>Hypocreomycetidae</taxon>
        <taxon>Glomerellales</taxon>
        <taxon>Glomerellaceae</taxon>
        <taxon>Colletotrichum</taxon>
    </lineage>
</organism>
<evidence type="ECO:0000313" key="2">
    <source>
        <dbReference type="Proteomes" id="UP000186583"/>
    </source>
</evidence>
<dbReference type="STRING" id="708187.A0A1Q8S3L7"/>
<evidence type="ECO:0000313" key="1">
    <source>
        <dbReference type="EMBL" id="OLN96049.1"/>
    </source>
</evidence>
<accession>A0A1Q8S3L7</accession>
<comment type="caution">
    <text evidence="1">The sequence shown here is derived from an EMBL/GenBank/DDBJ whole genome shotgun (WGS) entry which is preliminary data.</text>
</comment>
<keyword evidence="1" id="KW-0378">Hydrolase</keyword>
<dbReference type="Proteomes" id="UP000186583">
    <property type="component" value="Unassembled WGS sequence"/>
</dbReference>
<dbReference type="EMBL" id="MPGH01000022">
    <property type="protein sequence ID" value="OLN96049.1"/>
    <property type="molecule type" value="Genomic_DNA"/>
</dbReference>
<dbReference type="AlphaFoldDB" id="A0A1Q8S3L7"/>
<keyword evidence="2" id="KW-1185">Reference proteome</keyword>
<keyword evidence="1" id="KW-0645">Protease</keyword>
<dbReference type="GO" id="GO:0004180">
    <property type="term" value="F:carboxypeptidase activity"/>
    <property type="evidence" value="ECO:0007669"/>
    <property type="project" value="UniProtKB-KW"/>
</dbReference>
<proteinExistence type="predicted"/>
<reference evidence="1 2" key="1">
    <citation type="submission" date="2016-11" db="EMBL/GenBank/DDBJ databases">
        <title>Draft Genome Assembly of Colletotrichum chlorophyti a pathogen of herbaceous plants.</title>
        <authorList>
            <person name="Gan P."/>
            <person name="Narusaka M."/>
            <person name="Tsushima A."/>
            <person name="Narusaka Y."/>
            <person name="Takano Y."/>
            <person name="Shirasu K."/>
        </authorList>
    </citation>
    <scope>NUCLEOTIDE SEQUENCE [LARGE SCALE GENOMIC DNA]</scope>
    <source>
        <strain evidence="1 2">NTL11</strain>
    </source>
</reference>
<gene>
    <name evidence="1" type="ORF">CCHL11_03251</name>
</gene>